<organism evidence="3 4">
    <name type="scientific">Saliphagus infecundisoli</name>
    <dbReference type="NCBI Taxonomy" id="1849069"/>
    <lineage>
        <taxon>Archaea</taxon>
        <taxon>Methanobacteriati</taxon>
        <taxon>Methanobacteriota</taxon>
        <taxon>Stenosarchaea group</taxon>
        <taxon>Halobacteria</taxon>
        <taxon>Halobacteriales</taxon>
        <taxon>Natrialbaceae</taxon>
        <taxon>Saliphagus</taxon>
    </lineage>
</organism>
<dbReference type="AlphaFoldDB" id="A0ABD5QD22"/>
<name>A0ABD5QD22_9EURY</name>
<feature type="region of interest" description="Disordered" evidence="1">
    <location>
        <begin position="1"/>
        <end position="33"/>
    </location>
</feature>
<evidence type="ECO:0000256" key="2">
    <source>
        <dbReference type="SAM" id="Phobius"/>
    </source>
</evidence>
<dbReference type="RefSeq" id="WP_114576647.1">
    <property type="nucleotide sequence ID" value="NZ_JAIVEF010000004.1"/>
</dbReference>
<feature type="transmembrane region" description="Helical" evidence="2">
    <location>
        <begin position="41"/>
        <end position="62"/>
    </location>
</feature>
<proteinExistence type="predicted"/>
<feature type="compositionally biased region" description="Basic and acidic residues" evidence="1">
    <location>
        <begin position="1"/>
        <end position="27"/>
    </location>
</feature>
<keyword evidence="4" id="KW-1185">Reference proteome</keyword>
<gene>
    <name evidence="3" type="ORF">ACFPFO_07400</name>
</gene>
<dbReference type="EMBL" id="JBHSJG010000028">
    <property type="protein sequence ID" value="MFC4987588.1"/>
    <property type="molecule type" value="Genomic_DNA"/>
</dbReference>
<keyword evidence="2" id="KW-0472">Membrane</keyword>
<keyword evidence="2" id="KW-0812">Transmembrane</keyword>
<evidence type="ECO:0000313" key="4">
    <source>
        <dbReference type="Proteomes" id="UP001595925"/>
    </source>
</evidence>
<evidence type="ECO:0000256" key="1">
    <source>
        <dbReference type="SAM" id="MobiDB-lite"/>
    </source>
</evidence>
<accession>A0ABD5QD22</accession>
<protein>
    <submittedName>
        <fullName evidence="3">Uncharacterized protein</fullName>
    </submittedName>
</protein>
<dbReference type="Proteomes" id="UP001595925">
    <property type="component" value="Unassembled WGS sequence"/>
</dbReference>
<evidence type="ECO:0000313" key="3">
    <source>
        <dbReference type="EMBL" id="MFC4987588.1"/>
    </source>
</evidence>
<sequence length="64" mass="6502">MTADADHATDPAHDHDSGADVGHDPEGRTTAPMSAYTTDDVGIGFAVLAVGLLVAFALPIVLTL</sequence>
<dbReference type="Pfam" id="PF24418">
    <property type="entry name" value="DUF7550"/>
    <property type="match status" value="1"/>
</dbReference>
<keyword evidence="2" id="KW-1133">Transmembrane helix</keyword>
<reference evidence="3 4" key="1">
    <citation type="journal article" date="2019" name="Int. J. Syst. Evol. Microbiol.">
        <title>The Global Catalogue of Microorganisms (GCM) 10K type strain sequencing project: providing services to taxonomists for standard genome sequencing and annotation.</title>
        <authorList>
            <consortium name="The Broad Institute Genomics Platform"/>
            <consortium name="The Broad Institute Genome Sequencing Center for Infectious Disease"/>
            <person name="Wu L."/>
            <person name="Ma J."/>
        </authorList>
    </citation>
    <scope>NUCLEOTIDE SEQUENCE [LARGE SCALE GENOMIC DNA]</scope>
    <source>
        <strain evidence="3 4">CGMCC 1.15824</strain>
    </source>
</reference>
<dbReference type="InterPro" id="IPR055972">
    <property type="entry name" value="DUF7550"/>
</dbReference>
<comment type="caution">
    <text evidence="3">The sequence shown here is derived from an EMBL/GenBank/DDBJ whole genome shotgun (WGS) entry which is preliminary data.</text>
</comment>